<evidence type="ECO:0000313" key="9">
    <source>
        <dbReference type="Proteomes" id="UP000077667"/>
    </source>
</evidence>
<evidence type="ECO:0000256" key="5">
    <source>
        <dbReference type="ARBA" id="ARBA00023237"/>
    </source>
</evidence>
<keyword evidence="4" id="KW-0472">Membrane</keyword>
<evidence type="ECO:0000313" key="8">
    <source>
        <dbReference type="EMBL" id="ANH80498.1"/>
    </source>
</evidence>
<dbReference type="Gene3D" id="1.25.40.390">
    <property type="match status" value="2"/>
</dbReference>
<keyword evidence="5" id="KW-0998">Cell outer membrane</keyword>
<dbReference type="Pfam" id="PF14322">
    <property type="entry name" value="SusD-like_3"/>
    <property type="match status" value="1"/>
</dbReference>
<comment type="subcellular location">
    <subcellularLocation>
        <location evidence="1">Cell outer membrane</location>
    </subcellularLocation>
</comment>
<dbReference type="EMBL" id="CP015772">
    <property type="protein sequence ID" value="ANH80498.1"/>
    <property type="molecule type" value="Genomic_DNA"/>
</dbReference>
<keyword evidence="9" id="KW-1185">Reference proteome</keyword>
<dbReference type="Pfam" id="PF07980">
    <property type="entry name" value="SusD_RagB"/>
    <property type="match status" value="2"/>
</dbReference>
<dbReference type="AlphaFoldDB" id="A0A1A9HYK0"/>
<organism evidence="8 9">
    <name type="scientific">Niabella ginsenosidivorans</name>
    <dbReference type="NCBI Taxonomy" id="1176587"/>
    <lineage>
        <taxon>Bacteria</taxon>
        <taxon>Pseudomonadati</taxon>
        <taxon>Bacteroidota</taxon>
        <taxon>Chitinophagia</taxon>
        <taxon>Chitinophagales</taxon>
        <taxon>Chitinophagaceae</taxon>
        <taxon>Niabella</taxon>
    </lineage>
</organism>
<dbReference type="RefSeq" id="WP_067753064.1">
    <property type="nucleotide sequence ID" value="NZ_CP015772.1"/>
</dbReference>
<keyword evidence="3" id="KW-0732">Signal</keyword>
<dbReference type="PROSITE" id="PS51257">
    <property type="entry name" value="PROKAR_LIPOPROTEIN"/>
    <property type="match status" value="1"/>
</dbReference>
<dbReference type="Proteomes" id="UP000077667">
    <property type="component" value="Chromosome"/>
</dbReference>
<dbReference type="SUPFAM" id="SSF48452">
    <property type="entry name" value="TPR-like"/>
    <property type="match status" value="1"/>
</dbReference>
<evidence type="ECO:0000256" key="4">
    <source>
        <dbReference type="ARBA" id="ARBA00023136"/>
    </source>
</evidence>
<evidence type="ECO:0000259" key="7">
    <source>
        <dbReference type="Pfam" id="PF14322"/>
    </source>
</evidence>
<proteinExistence type="inferred from homology"/>
<accession>A0A1A9HYK0</accession>
<feature type="domain" description="SusD-like N-terminal" evidence="7">
    <location>
        <begin position="103"/>
        <end position="231"/>
    </location>
</feature>
<feature type="domain" description="RagB/SusD" evidence="6">
    <location>
        <begin position="528"/>
        <end position="625"/>
    </location>
</feature>
<evidence type="ECO:0000256" key="3">
    <source>
        <dbReference type="ARBA" id="ARBA00022729"/>
    </source>
</evidence>
<dbReference type="InterPro" id="IPR033985">
    <property type="entry name" value="SusD-like_N"/>
</dbReference>
<dbReference type="GO" id="GO:0009279">
    <property type="term" value="C:cell outer membrane"/>
    <property type="evidence" value="ECO:0007669"/>
    <property type="project" value="UniProtKB-SubCell"/>
</dbReference>
<dbReference type="KEGG" id="nia:A8C56_05385"/>
<reference evidence="8 9" key="1">
    <citation type="submission" date="2016-05" db="EMBL/GenBank/DDBJ databases">
        <title>Niabella ginsenosidivorans BS26 whole genome sequencing.</title>
        <authorList>
            <person name="Im W.T."/>
            <person name="Siddiqi M.Z."/>
        </authorList>
    </citation>
    <scope>NUCLEOTIDE SEQUENCE [LARGE SCALE GENOMIC DNA]</scope>
    <source>
        <strain evidence="8 9">BS26</strain>
    </source>
</reference>
<comment type="similarity">
    <text evidence="2">Belongs to the SusD family.</text>
</comment>
<dbReference type="InterPro" id="IPR011990">
    <property type="entry name" value="TPR-like_helical_dom_sf"/>
</dbReference>
<evidence type="ECO:0000256" key="1">
    <source>
        <dbReference type="ARBA" id="ARBA00004442"/>
    </source>
</evidence>
<feature type="domain" description="RagB/SusD" evidence="6">
    <location>
        <begin position="373"/>
        <end position="441"/>
    </location>
</feature>
<sequence>MKYRTVFRPAMIIATFWVLVIAGGCKKALETTPYSYFTSDNFYTSIDEAYMATLGVYGAVSSWDGYGWNIPMVFDNDNDIGQTSGIAADNWRIIPHYSGIPETDMFYGTWSALYQGIDRANVVLEKIPEMSIYSSGTDDEKAQLNRMLGEAKFLRGFYYSELVRLWGDVPFKTTSSKAGDDLHLGLTDRYTIYEQIIKDMQEAAALLPEAMPTDERINKWAAKAMLARVALFAGGYSLRANGQMQRPDNYKDYYKLAQQQINEIMAANPYKLNPSYPQVFINQCKHVLEPTESIFEIAFYTPTGPAGEAPNASRFGYFNAPATATGVYGGTSARCLTVRPFYESYQQGDFRRDFAIARFKIDADGNRVYIVSGKNDQNWTVGKWSREYQTNSPTEIGSTDINTVIMRYSDLLLMQAEVENELNEGPNQIALDAINQVRRRAYGLDMAGSGITLSVTNGGSGYTAAPTVTISGGGGNYANAVATLKNGSVSGVTMYNAGFGYTALPTVTVSGGDGTGAEITASLAAKPSKADIDIPSGLTKQAFLDTLISERAKELCFEGMRRADLIRWNLLGTRIAQTYAQLQAIRSTYPYPAGTNFVPGKHELYPFPQNETDVNKNITRQNPGY</sequence>
<gene>
    <name evidence="8" type="ORF">A8C56_05385</name>
</gene>
<name>A0A1A9HYK0_9BACT</name>
<evidence type="ECO:0000259" key="6">
    <source>
        <dbReference type="Pfam" id="PF07980"/>
    </source>
</evidence>
<protein>
    <submittedName>
        <fullName evidence="8">Carbohydrate-binding protein SusD</fullName>
    </submittedName>
</protein>
<dbReference type="STRING" id="1176587.A8C56_05385"/>
<evidence type="ECO:0000256" key="2">
    <source>
        <dbReference type="ARBA" id="ARBA00006275"/>
    </source>
</evidence>
<dbReference type="InterPro" id="IPR012944">
    <property type="entry name" value="SusD_RagB_dom"/>
</dbReference>